<evidence type="ECO:0000256" key="3">
    <source>
        <dbReference type="ARBA" id="ARBA00022692"/>
    </source>
</evidence>
<accession>A0A926D2D6</accession>
<gene>
    <name evidence="7" type="ORF">H8699_11100</name>
</gene>
<keyword evidence="4 6" id="KW-1133">Transmembrane helix</keyword>
<feature type="transmembrane region" description="Helical" evidence="6">
    <location>
        <begin position="183"/>
        <end position="207"/>
    </location>
</feature>
<dbReference type="PANTHER" id="PTHR30250">
    <property type="entry name" value="PST FAMILY PREDICTED COLANIC ACID TRANSPORTER"/>
    <property type="match status" value="1"/>
</dbReference>
<feature type="transmembrane region" description="Helical" evidence="6">
    <location>
        <begin position="331"/>
        <end position="351"/>
    </location>
</feature>
<organism evidence="7 8">
    <name type="scientific">Luoshenia tenuis</name>
    <dbReference type="NCBI Taxonomy" id="2763654"/>
    <lineage>
        <taxon>Bacteria</taxon>
        <taxon>Bacillati</taxon>
        <taxon>Bacillota</taxon>
        <taxon>Clostridia</taxon>
        <taxon>Christensenellales</taxon>
        <taxon>Christensenellaceae</taxon>
        <taxon>Luoshenia</taxon>
    </lineage>
</organism>
<reference evidence="7" key="1">
    <citation type="submission" date="2020-08" db="EMBL/GenBank/DDBJ databases">
        <title>Genome public.</title>
        <authorList>
            <person name="Liu C."/>
            <person name="Sun Q."/>
        </authorList>
    </citation>
    <scope>NUCLEOTIDE SEQUENCE</scope>
    <source>
        <strain evidence="7">NSJ-44</strain>
    </source>
</reference>
<dbReference type="PANTHER" id="PTHR30250:SF21">
    <property type="entry name" value="LIPID II FLIPPASE MURJ"/>
    <property type="match status" value="1"/>
</dbReference>
<dbReference type="InterPro" id="IPR024923">
    <property type="entry name" value="PG_synth_SpoVB"/>
</dbReference>
<dbReference type="InterPro" id="IPR002797">
    <property type="entry name" value="Polysacc_synth"/>
</dbReference>
<feature type="transmembrane region" description="Helical" evidence="6">
    <location>
        <begin position="429"/>
        <end position="448"/>
    </location>
</feature>
<dbReference type="Proteomes" id="UP000654279">
    <property type="component" value="Unassembled WGS sequence"/>
</dbReference>
<feature type="transmembrane region" description="Helical" evidence="6">
    <location>
        <begin position="7"/>
        <end position="29"/>
    </location>
</feature>
<keyword evidence="3 6" id="KW-0812">Transmembrane</keyword>
<dbReference type="EMBL" id="JACRSO010000005">
    <property type="protein sequence ID" value="MBC8529976.1"/>
    <property type="molecule type" value="Genomic_DNA"/>
</dbReference>
<name>A0A926D2D6_9FIRM</name>
<evidence type="ECO:0000313" key="8">
    <source>
        <dbReference type="Proteomes" id="UP000654279"/>
    </source>
</evidence>
<evidence type="ECO:0000256" key="6">
    <source>
        <dbReference type="SAM" id="Phobius"/>
    </source>
</evidence>
<keyword evidence="2" id="KW-1003">Cell membrane</keyword>
<feature type="transmembrane region" description="Helical" evidence="6">
    <location>
        <begin position="159"/>
        <end position="177"/>
    </location>
</feature>
<dbReference type="Pfam" id="PF01943">
    <property type="entry name" value="Polysacc_synt"/>
    <property type="match status" value="1"/>
</dbReference>
<dbReference type="InterPro" id="IPR050833">
    <property type="entry name" value="Poly_Biosynth_Transport"/>
</dbReference>
<comment type="caution">
    <text evidence="7">The sequence shown here is derived from an EMBL/GenBank/DDBJ whole genome shotgun (WGS) entry which is preliminary data.</text>
</comment>
<feature type="transmembrane region" description="Helical" evidence="6">
    <location>
        <begin position="363"/>
        <end position="384"/>
    </location>
</feature>
<dbReference type="PIRSF" id="PIRSF038958">
    <property type="entry name" value="PG_synth_SpoVB"/>
    <property type="match status" value="1"/>
</dbReference>
<feature type="transmembrane region" description="Helical" evidence="6">
    <location>
        <begin position="228"/>
        <end position="251"/>
    </location>
</feature>
<feature type="transmembrane region" description="Helical" evidence="6">
    <location>
        <begin position="89"/>
        <end position="108"/>
    </location>
</feature>
<dbReference type="CDD" id="cd13124">
    <property type="entry name" value="MATE_SpoVB_like"/>
    <property type="match status" value="1"/>
</dbReference>
<feature type="transmembrane region" description="Helical" evidence="6">
    <location>
        <begin position="460"/>
        <end position="478"/>
    </location>
</feature>
<dbReference type="RefSeq" id="WP_249285750.1">
    <property type="nucleotide sequence ID" value="NZ_JACRSO010000005.1"/>
</dbReference>
<keyword evidence="5 6" id="KW-0472">Membrane</keyword>
<comment type="subcellular location">
    <subcellularLocation>
        <location evidence="1">Cell membrane</location>
        <topology evidence="1">Multi-pass membrane protein</topology>
    </subcellularLocation>
</comment>
<evidence type="ECO:0000256" key="1">
    <source>
        <dbReference type="ARBA" id="ARBA00004651"/>
    </source>
</evidence>
<feature type="transmembrane region" description="Helical" evidence="6">
    <location>
        <begin position="49"/>
        <end position="68"/>
    </location>
</feature>
<keyword evidence="8" id="KW-1185">Reference proteome</keyword>
<evidence type="ECO:0000256" key="4">
    <source>
        <dbReference type="ARBA" id="ARBA00022989"/>
    </source>
</evidence>
<feature type="transmembrane region" description="Helical" evidence="6">
    <location>
        <begin position="396"/>
        <end position="417"/>
    </location>
</feature>
<evidence type="ECO:0000256" key="2">
    <source>
        <dbReference type="ARBA" id="ARBA00022475"/>
    </source>
</evidence>
<protein>
    <submittedName>
        <fullName evidence="7">Polysaccharide biosynthesis protein</fullName>
    </submittedName>
</protein>
<feature type="transmembrane region" description="Helical" evidence="6">
    <location>
        <begin position="120"/>
        <end position="138"/>
    </location>
</feature>
<evidence type="ECO:0000256" key="5">
    <source>
        <dbReference type="ARBA" id="ARBA00023136"/>
    </source>
</evidence>
<dbReference type="GO" id="GO:0005886">
    <property type="term" value="C:plasma membrane"/>
    <property type="evidence" value="ECO:0007669"/>
    <property type="project" value="UniProtKB-SubCell"/>
</dbReference>
<proteinExistence type="predicted"/>
<sequence length="550" mass="58409">MSKTTKSFVAGAAILGFAGLIVKIIGAFYRIPLTNMIGTEGMGIYQVAYPIYSTLLVISTSGIPTAISKMVAEKTAVGDYRNAHRIFQVAFRVLLIIGLITSLVMLAGNRLIAQGLGDEMAASSIMAIAPALFFVSLLSAYRGYFQGLQRMVPTAASQVVEQIGKLAIGLYLAYQMYLTGGPAAGAAGALLGVTLSEVAALVLLIGMYNRNKGEIKQDIRQSPRRHILSFRAVLRNLAAMAIPITLGGIIMPVAQMIDTAMIHGRLEAIGYALEARRTLLGILTGQVNTLVNMPAVLTVALSMSLVPAISASVAERSPVAVRTKAETGLKLAILIGLPCAVGMYLMAEPILSMLYRTGTADEMAIAVELLGVMSIAVFFLSIVQTMTGVLQGLGKVGVPVFALLIGALTKVVVNYILLGIPEINIKGAAISTICCYSVAALVDVVMAAKLSHMRLRFGDMLVRPLLSAGGMGVAVYFVNLWARKLIHSNTIVTILAIGVAALVYVFMLLITKAIRPADMAYIPGGAKITRLLCRMHIWKTPRKVKGGNGR</sequence>
<evidence type="ECO:0000313" key="7">
    <source>
        <dbReference type="EMBL" id="MBC8529976.1"/>
    </source>
</evidence>
<feature type="transmembrane region" description="Helical" evidence="6">
    <location>
        <begin position="490"/>
        <end position="510"/>
    </location>
</feature>
<dbReference type="AlphaFoldDB" id="A0A926D2D6"/>